<evidence type="ECO:0000256" key="1">
    <source>
        <dbReference type="ARBA" id="ARBA00001210"/>
    </source>
</evidence>
<gene>
    <name evidence="6" type="ORF">Daura_19665</name>
</gene>
<protein>
    <recommendedName>
        <fullName evidence="2">triphosphoribosyl-dephospho-CoA synthase</fullName>
        <ecNumber evidence="2">2.4.2.52</ecNumber>
    </recommendedName>
</protein>
<dbReference type="PANTHER" id="PTHR30201">
    <property type="entry name" value="TRIPHOSPHORIBOSYL-DEPHOSPHO-COA SYNTHASE"/>
    <property type="match status" value="1"/>
</dbReference>
<keyword evidence="7" id="KW-1185">Reference proteome</keyword>
<proteinExistence type="predicted"/>
<reference evidence="6" key="1">
    <citation type="submission" date="2021-04" db="EMBL/GenBank/DDBJ databases">
        <title>Dactylosporangium aurantiacum NRRL B-8018 full assembly.</title>
        <authorList>
            <person name="Hartkoorn R.C."/>
            <person name="Beaudoing E."/>
            <person name="Hot D."/>
        </authorList>
    </citation>
    <scope>NUCLEOTIDE SEQUENCE</scope>
    <source>
        <strain evidence="6">NRRL B-8018</strain>
    </source>
</reference>
<evidence type="ECO:0000256" key="4">
    <source>
        <dbReference type="ARBA" id="ARBA00022741"/>
    </source>
</evidence>
<evidence type="ECO:0000256" key="5">
    <source>
        <dbReference type="ARBA" id="ARBA00022840"/>
    </source>
</evidence>
<dbReference type="GO" id="GO:0005524">
    <property type="term" value="F:ATP binding"/>
    <property type="evidence" value="ECO:0007669"/>
    <property type="project" value="UniProtKB-KW"/>
</dbReference>
<dbReference type="Gene3D" id="1.10.4200.10">
    <property type="entry name" value="Triphosphoribosyl-dephospho-CoA protein"/>
    <property type="match status" value="2"/>
</dbReference>
<sequence length="385" mass="39183">MAVDTVTAVTPARLGRLAAQALREEASHTPKPGLVDRRGGGTHRDMTLEMLLASADALAGPVAACAGAARVLPPGPGLRAEIGAIGRDGERRMLDVTGGVNTHRGALWALGLLAAGFAATGTVAGAARFAADLAAIDDPAAAGGPVSHGALARRRYGVAGAVGEARRGFPHTVRVALPVLRRAGRTEALLAAMSGLEDTCLLHRAGPAGLRAVRAGAAAVLRAGGAGTAAGSAALDRLDELCRRCGVSPGGSGDALAAAIFLDTAAPADPLLELRRRAPEIGVVAGSVGSFDGLSIATGLCTRGFVTQELRIGLPFVDGPAVIGREADASDHDLIWALDSGPRRRLPRPTGPTDVLHHLHSDRATTVRTASRIVSDTQSAQWSQR</sequence>
<evidence type="ECO:0000256" key="3">
    <source>
        <dbReference type="ARBA" id="ARBA00022679"/>
    </source>
</evidence>
<keyword evidence="4" id="KW-0547">Nucleotide-binding</keyword>
<keyword evidence="6" id="KW-0328">Glycosyltransferase</keyword>
<comment type="catalytic activity">
    <reaction evidence="1">
        <text>3'-dephospho-CoA + ATP = 2'-(5''-triphospho-alpha-D-ribosyl)-3'-dephospho-CoA + adenine</text>
        <dbReference type="Rhea" id="RHEA:15117"/>
        <dbReference type="ChEBI" id="CHEBI:16708"/>
        <dbReference type="ChEBI" id="CHEBI:30616"/>
        <dbReference type="ChEBI" id="CHEBI:57328"/>
        <dbReference type="ChEBI" id="CHEBI:61378"/>
        <dbReference type="EC" id="2.4.2.52"/>
    </reaction>
</comment>
<dbReference type="Pfam" id="PF01874">
    <property type="entry name" value="CitG"/>
    <property type="match status" value="1"/>
</dbReference>
<keyword evidence="5" id="KW-0067">ATP-binding</keyword>
<dbReference type="EC" id="2.4.2.52" evidence="2"/>
<evidence type="ECO:0000313" key="7">
    <source>
        <dbReference type="Proteomes" id="UP001058003"/>
    </source>
</evidence>
<evidence type="ECO:0000313" key="6">
    <source>
        <dbReference type="EMBL" id="UWZ58190.1"/>
    </source>
</evidence>
<accession>A0A9Q9IQL5</accession>
<dbReference type="PANTHER" id="PTHR30201:SF2">
    <property type="entry name" value="2-(5''-TRIPHOSPHORIBOSYL)-3'-DEPHOSPHOCOENZYME-A SYNTHASE"/>
    <property type="match status" value="1"/>
</dbReference>
<evidence type="ECO:0000256" key="2">
    <source>
        <dbReference type="ARBA" id="ARBA00012074"/>
    </source>
</evidence>
<dbReference type="EMBL" id="CP073767">
    <property type="protein sequence ID" value="UWZ58190.1"/>
    <property type="molecule type" value="Genomic_DNA"/>
</dbReference>
<dbReference type="Proteomes" id="UP001058003">
    <property type="component" value="Chromosome"/>
</dbReference>
<dbReference type="GO" id="GO:0046917">
    <property type="term" value="F:triphosphoribosyl-dephospho-CoA synthase activity"/>
    <property type="evidence" value="ECO:0007669"/>
    <property type="project" value="UniProtKB-EC"/>
</dbReference>
<dbReference type="RefSeq" id="WP_063745598.1">
    <property type="nucleotide sequence ID" value="NZ_CP073767.1"/>
</dbReference>
<dbReference type="AlphaFoldDB" id="A0A9Q9IQL5"/>
<organism evidence="6 7">
    <name type="scientific">Dactylosporangium aurantiacum</name>
    <dbReference type="NCBI Taxonomy" id="35754"/>
    <lineage>
        <taxon>Bacteria</taxon>
        <taxon>Bacillati</taxon>
        <taxon>Actinomycetota</taxon>
        <taxon>Actinomycetes</taxon>
        <taxon>Micromonosporales</taxon>
        <taxon>Micromonosporaceae</taxon>
        <taxon>Dactylosporangium</taxon>
    </lineage>
</organism>
<dbReference type="GO" id="GO:0051191">
    <property type="term" value="P:prosthetic group biosynthetic process"/>
    <property type="evidence" value="ECO:0007669"/>
    <property type="project" value="TreeGrafter"/>
</dbReference>
<dbReference type="GO" id="GO:0016757">
    <property type="term" value="F:glycosyltransferase activity"/>
    <property type="evidence" value="ECO:0007669"/>
    <property type="project" value="UniProtKB-KW"/>
</dbReference>
<dbReference type="InterPro" id="IPR002736">
    <property type="entry name" value="CitG"/>
</dbReference>
<dbReference type="KEGG" id="daur:Daura_19665"/>
<name>A0A9Q9IQL5_9ACTN</name>
<keyword evidence="3 6" id="KW-0808">Transferase</keyword>